<dbReference type="AlphaFoldDB" id="A0AAX2IAI1"/>
<name>A0AAX2IAI1_CAPSP</name>
<organism evidence="1 2">
    <name type="scientific">Capnocytophaga sputigena</name>
    <dbReference type="NCBI Taxonomy" id="1019"/>
    <lineage>
        <taxon>Bacteria</taxon>
        <taxon>Pseudomonadati</taxon>
        <taxon>Bacteroidota</taxon>
        <taxon>Flavobacteriia</taxon>
        <taxon>Flavobacteriales</taxon>
        <taxon>Flavobacteriaceae</taxon>
        <taxon>Capnocytophaga</taxon>
    </lineage>
</organism>
<sequence length="38" mass="4383">MENLLNPMNIFGIIFMKIMANDGRALLLYLSFLCEGYI</sequence>
<dbReference type="Proteomes" id="UP000249902">
    <property type="component" value="Unassembled WGS sequence"/>
</dbReference>
<comment type="caution">
    <text evidence="1">The sequence shown here is derived from an EMBL/GenBank/DDBJ whole genome shotgun (WGS) entry which is preliminary data.</text>
</comment>
<reference evidence="1 2" key="1">
    <citation type="submission" date="2018-06" db="EMBL/GenBank/DDBJ databases">
        <authorList>
            <consortium name="Pathogen Informatics"/>
            <person name="Doyle S."/>
        </authorList>
    </citation>
    <scope>NUCLEOTIDE SEQUENCE [LARGE SCALE GENOMIC DNA]</scope>
    <source>
        <strain evidence="1 2">NCTC11653</strain>
    </source>
</reference>
<evidence type="ECO:0000313" key="1">
    <source>
        <dbReference type="EMBL" id="SQA75122.1"/>
    </source>
</evidence>
<evidence type="ECO:0000313" key="2">
    <source>
        <dbReference type="Proteomes" id="UP000249902"/>
    </source>
</evidence>
<proteinExistence type="predicted"/>
<dbReference type="EMBL" id="UAVP01000007">
    <property type="protein sequence ID" value="SQA75122.1"/>
    <property type="molecule type" value="Genomic_DNA"/>
</dbReference>
<gene>
    <name evidence="1" type="ORF">NCTC11653_01018</name>
</gene>
<accession>A0AAX2IAI1</accession>
<protein>
    <submittedName>
        <fullName evidence="1">Uncharacterized protein</fullName>
    </submittedName>
</protein>